<comment type="caution">
    <text evidence="1">The sequence shown here is derived from an EMBL/GenBank/DDBJ whole genome shotgun (WGS) entry which is preliminary data.</text>
</comment>
<feature type="non-terminal residue" evidence="1">
    <location>
        <position position="1"/>
    </location>
</feature>
<evidence type="ECO:0000313" key="1">
    <source>
        <dbReference type="EMBL" id="RLO09020.1"/>
    </source>
</evidence>
<dbReference type="EMBL" id="QUTI01020683">
    <property type="protein sequence ID" value="RLO09020.1"/>
    <property type="molecule type" value="Genomic_DNA"/>
</dbReference>
<organism evidence="1 2">
    <name type="scientific">Aphanomyces astaci</name>
    <name type="common">Crayfish plague agent</name>
    <dbReference type="NCBI Taxonomy" id="112090"/>
    <lineage>
        <taxon>Eukaryota</taxon>
        <taxon>Sar</taxon>
        <taxon>Stramenopiles</taxon>
        <taxon>Oomycota</taxon>
        <taxon>Saprolegniomycetes</taxon>
        <taxon>Saprolegniales</taxon>
        <taxon>Verrucalvaceae</taxon>
        <taxon>Aphanomyces</taxon>
    </lineage>
</organism>
<gene>
    <name evidence="1" type="ORF">DYB28_012513</name>
</gene>
<reference evidence="1 2" key="1">
    <citation type="journal article" date="2018" name="J. Invertebr. Pathol.">
        <title>New genotyping method for the causative agent of crayfish plague (Aphanomyces astaci) based on whole genome data.</title>
        <authorList>
            <person name="Minardi D."/>
            <person name="Studholme D.J."/>
            <person name="van der Giezen M."/>
            <person name="Pretto T."/>
            <person name="Oidtmann B."/>
        </authorList>
    </citation>
    <scope>NUCLEOTIDE SEQUENCE [LARGE SCALE GENOMIC DNA]</scope>
    <source>
        <strain evidence="1 2">KB13</strain>
    </source>
</reference>
<dbReference type="AlphaFoldDB" id="A0A9X8E4X5"/>
<sequence>MTTPTVPYAPCELPTSNSSVPTLSAAPTAVVQWKPNTMHSTHVPTSTLYGRFTGTPGDAMGGDRHKDALQTLWILLTASTLHLIWTEHNKVQYEDKTPLPPTAWNELSFLGWTMSVRRWLRLQDPDCPLRSSVLHVLHTLRAPAN</sequence>
<evidence type="ECO:0000313" key="2">
    <source>
        <dbReference type="Proteomes" id="UP000275652"/>
    </source>
</evidence>
<dbReference type="Proteomes" id="UP000275652">
    <property type="component" value="Unassembled WGS sequence"/>
</dbReference>
<protein>
    <submittedName>
        <fullName evidence="1">Uncharacterized protein</fullName>
    </submittedName>
</protein>
<proteinExistence type="predicted"/>
<name>A0A9X8E4X5_APHAT</name>
<accession>A0A9X8E4X5</accession>